<protein>
    <recommendedName>
        <fullName evidence="3">Type I-E CRISPR-associated protein Cse2/CasB</fullName>
    </recommendedName>
</protein>
<dbReference type="InterPro" id="IPR013382">
    <property type="entry name" value="CRISPR-assoc_prot_Cse2"/>
</dbReference>
<dbReference type="InterPro" id="IPR038287">
    <property type="entry name" value="Cse2_sf"/>
</dbReference>
<keyword evidence="2" id="KW-1185">Reference proteome</keyword>
<reference evidence="1 2" key="1">
    <citation type="submission" date="2019-08" db="EMBL/GenBank/DDBJ databases">
        <title>In-depth cultivation of the pig gut microbiome towards novel bacterial diversity and tailored functional studies.</title>
        <authorList>
            <person name="Wylensek D."/>
            <person name="Hitch T.C.A."/>
            <person name="Clavel T."/>
        </authorList>
    </citation>
    <scope>NUCLEOTIDE SEQUENCE [LARGE SCALE GENOMIC DNA]</scope>
    <source>
        <strain evidence="1 2">CA-Schmier-601-WT-1</strain>
    </source>
</reference>
<dbReference type="EMBL" id="VUNC01000002">
    <property type="protein sequence ID" value="MST72294.1"/>
    <property type="molecule type" value="Genomic_DNA"/>
</dbReference>
<accession>A0A6N7XMW4</accession>
<dbReference type="AlphaFoldDB" id="A0A6N7XMW4"/>
<proteinExistence type="predicted"/>
<dbReference type="NCBIfam" id="TIGR02548">
    <property type="entry name" value="casB_cse2"/>
    <property type="match status" value="1"/>
</dbReference>
<dbReference type="RefSeq" id="WP_154434227.1">
    <property type="nucleotide sequence ID" value="NZ_VUNC01000002.1"/>
</dbReference>
<dbReference type="Pfam" id="PF09485">
    <property type="entry name" value="CRISPR_Cse2"/>
    <property type="match status" value="1"/>
</dbReference>
<comment type="caution">
    <text evidence="1">The sequence shown here is derived from an EMBL/GenBank/DDBJ whole genome shotgun (WGS) entry which is preliminary data.</text>
</comment>
<dbReference type="Gene3D" id="1.10.520.40">
    <property type="entry name" value="CRISPR-associated protein Cse2"/>
    <property type="match status" value="1"/>
</dbReference>
<gene>
    <name evidence="1" type="ORF">FYJ68_04115</name>
</gene>
<evidence type="ECO:0008006" key="3">
    <source>
        <dbReference type="Google" id="ProtNLM"/>
    </source>
</evidence>
<name>A0A6N7XMW4_9ACTN</name>
<dbReference type="Proteomes" id="UP000469325">
    <property type="component" value="Unassembled WGS sequence"/>
</dbReference>
<evidence type="ECO:0000313" key="1">
    <source>
        <dbReference type="EMBL" id="MST72294.1"/>
    </source>
</evidence>
<organism evidence="1 2">
    <name type="scientific">Olsenella porci</name>
    <dbReference type="NCBI Taxonomy" id="2652279"/>
    <lineage>
        <taxon>Bacteria</taxon>
        <taxon>Bacillati</taxon>
        <taxon>Actinomycetota</taxon>
        <taxon>Coriobacteriia</taxon>
        <taxon>Coriobacteriales</taxon>
        <taxon>Atopobiaceae</taxon>
        <taxon>Olsenella</taxon>
    </lineage>
</organism>
<evidence type="ECO:0000313" key="2">
    <source>
        <dbReference type="Proteomes" id="UP000469325"/>
    </source>
</evidence>
<sequence length="215" mass="23346">MGMQSISVASREVGRCVNAKVGRLQSAYLQGLAPARATMARLRKLDAPGGGSWMVVGEEVFSDLPDLGMGRSVEDKALLSIRASLKLYSIHQQSKDHPMAVFPKTGGEHSGRFGRACRLITLGNQNEDGAPGVRRRLASVEAASGDFRGVETCVRALVRQMRAKDVQLDYGALARDLFLLQFESAREGVFLNWARDYYAPVKSATSEDGAASVRQ</sequence>